<sequence>MRKLLTALFAAAVLSGCQTPDEEAPAFSPNVTVTPMAAGSIAGDLAARLCEQLGEPAGTTIVMDKGHSDFEMSLEAALRGWGYAVINDGKGAKVGKSIELQYAIGSLDNQILARVTTPDLALGRLYAPSSDGAVPASALSITQRN</sequence>
<protein>
    <recommendedName>
        <fullName evidence="1">Type IV secretion system putative lipoprotein virB7</fullName>
    </recommendedName>
</protein>
<gene>
    <name evidence="3" type="ORF">PY650_10820</name>
</gene>
<dbReference type="EMBL" id="JARFYN010000011">
    <property type="protein sequence ID" value="MDL2406151.1"/>
    <property type="molecule type" value="Genomic_DNA"/>
</dbReference>
<evidence type="ECO:0000313" key="4">
    <source>
        <dbReference type="Proteomes" id="UP001172630"/>
    </source>
</evidence>
<evidence type="ECO:0000256" key="2">
    <source>
        <dbReference type="ARBA" id="ARBA00022729"/>
    </source>
</evidence>
<keyword evidence="4" id="KW-1185">Reference proteome</keyword>
<dbReference type="PROSITE" id="PS51257">
    <property type="entry name" value="PROKAR_LIPOPROTEIN"/>
    <property type="match status" value="1"/>
</dbReference>
<reference evidence="3" key="1">
    <citation type="submission" date="2023-06" db="EMBL/GenBank/DDBJ databases">
        <title>Phylogenetic Diversity of Rhizobium strains.</title>
        <authorList>
            <person name="Moura F.T."/>
            <person name="Helene L.C.F."/>
            <person name="Hungria M."/>
        </authorList>
    </citation>
    <scope>NUCLEOTIDE SEQUENCE</scope>
    <source>
        <strain evidence="3">CCGE524</strain>
    </source>
</reference>
<comment type="caution">
    <text evidence="3">The sequence shown here is derived from an EMBL/GenBank/DDBJ whole genome shotgun (WGS) entry which is preliminary data.</text>
</comment>
<organism evidence="3 4">
    <name type="scientific">Rhizobium calliandrae</name>
    <dbReference type="NCBI Taxonomy" id="1312182"/>
    <lineage>
        <taxon>Bacteria</taxon>
        <taxon>Pseudomonadati</taxon>
        <taxon>Pseudomonadota</taxon>
        <taxon>Alphaproteobacteria</taxon>
        <taxon>Hyphomicrobiales</taxon>
        <taxon>Rhizobiaceae</taxon>
        <taxon>Rhizobium/Agrobacterium group</taxon>
        <taxon>Rhizobium</taxon>
    </lineage>
</organism>
<dbReference type="RefSeq" id="WP_285879205.1">
    <property type="nucleotide sequence ID" value="NZ_JARFYN010000011.1"/>
</dbReference>
<accession>A0ABT7KCE9</accession>
<dbReference type="Proteomes" id="UP001172630">
    <property type="component" value="Unassembled WGS sequence"/>
</dbReference>
<keyword evidence="2" id="KW-0732">Signal</keyword>
<evidence type="ECO:0000313" key="3">
    <source>
        <dbReference type="EMBL" id="MDL2406151.1"/>
    </source>
</evidence>
<proteinExistence type="predicted"/>
<evidence type="ECO:0000256" key="1">
    <source>
        <dbReference type="ARBA" id="ARBA00017922"/>
    </source>
</evidence>
<name>A0ABT7KCE9_9HYPH</name>
<dbReference type="InterPro" id="IPR012640">
    <property type="entry name" value="Membr_lipoprot_lipid_attach_CS"/>
</dbReference>
<dbReference type="Pfam" id="PF08139">
    <property type="entry name" value="LPAM_1"/>
    <property type="match status" value="1"/>
</dbReference>
<keyword evidence="3" id="KW-0449">Lipoprotein</keyword>